<dbReference type="GO" id="GO:0008270">
    <property type="term" value="F:zinc ion binding"/>
    <property type="evidence" value="ECO:0007669"/>
    <property type="project" value="UniProtKB-KW"/>
</dbReference>
<dbReference type="EMBL" id="CAJOBH010004639">
    <property type="protein sequence ID" value="CAF3997378.1"/>
    <property type="molecule type" value="Genomic_DNA"/>
</dbReference>
<evidence type="ECO:0000313" key="7">
    <source>
        <dbReference type="EMBL" id="CAF4160272.1"/>
    </source>
</evidence>
<keyword evidence="1" id="KW-0479">Metal-binding</keyword>
<evidence type="ECO:0000313" key="8">
    <source>
        <dbReference type="EMBL" id="CAF4188405.1"/>
    </source>
</evidence>
<evidence type="ECO:0000259" key="4">
    <source>
        <dbReference type="Pfam" id="PF04500"/>
    </source>
</evidence>
<dbReference type="EMBL" id="CAJOBG010001540">
    <property type="protein sequence ID" value="CAF3938123.1"/>
    <property type="molecule type" value="Genomic_DNA"/>
</dbReference>
<keyword evidence="2" id="KW-0863">Zinc-finger</keyword>
<dbReference type="AlphaFoldDB" id="A0A819K127"/>
<feature type="domain" description="FLYWCH-type" evidence="4">
    <location>
        <begin position="21"/>
        <end position="77"/>
    </location>
</feature>
<comment type="caution">
    <text evidence="5">The sequence shown here is derived from an EMBL/GenBank/DDBJ whole genome shotgun (WGS) entry which is preliminary data.</text>
</comment>
<accession>A0A819K127</accession>
<organism evidence="5 9">
    <name type="scientific">Rotaria magnacalcarata</name>
    <dbReference type="NCBI Taxonomy" id="392030"/>
    <lineage>
        <taxon>Eukaryota</taxon>
        <taxon>Metazoa</taxon>
        <taxon>Spiralia</taxon>
        <taxon>Gnathifera</taxon>
        <taxon>Rotifera</taxon>
        <taxon>Eurotatoria</taxon>
        <taxon>Bdelloidea</taxon>
        <taxon>Philodinida</taxon>
        <taxon>Philodinidae</taxon>
        <taxon>Rotaria</taxon>
    </lineage>
</organism>
<evidence type="ECO:0000313" key="9">
    <source>
        <dbReference type="Proteomes" id="UP000663866"/>
    </source>
</evidence>
<name>A0A819K127_9BILA</name>
<dbReference type="EMBL" id="CAJOBI010011595">
    <property type="protein sequence ID" value="CAF4160272.1"/>
    <property type="molecule type" value="Genomic_DNA"/>
</dbReference>
<dbReference type="Pfam" id="PF04500">
    <property type="entry name" value="FLYWCH"/>
    <property type="match status" value="1"/>
</dbReference>
<dbReference type="InterPro" id="IPR007588">
    <property type="entry name" value="Znf_FLYWCH"/>
</dbReference>
<evidence type="ECO:0000256" key="3">
    <source>
        <dbReference type="ARBA" id="ARBA00022833"/>
    </source>
</evidence>
<dbReference type="EMBL" id="CAJOBF010005838">
    <property type="protein sequence ID" value="CAF4188405.1"/>
    <property type="molecule type" value="Genomic_DNA"/>
</dbReference>
<evidence type="ECO:0000313" key="5">
    <source>
        <dbReference type="EMBL" id="CAF3938123.1"/>
    </source>
</evidence>
<evidence type="ECO:0000256" key="1">
    <source>
        <dbReference type="ARBA" id="ARBA00022723"/>
    </source>
</evidence>
<dbReference type="Proteomes" id="UP000681967">
    <property type="component" value="Unassembled WGS sequence"/>
</dbReference>
<protein>
    <recommendedName>
        <fullName evidence="4">FLYWCH-type domain-containing protein</fullName>
    </recommendedName>
</protein>
<dbReference type="Proteomes" id="UP000663842">
    <property type="component" value="Unassembled WGS sequence"/>
</dbReference>
<evidence type="ECO:0000313" key="6">
    <source>
        <dbReference type="EMBL" id="CAF3997378.1"/>
    </source>
</evidence>
<proteinExistence type="predicted"/>
<evidence type="ECO:0000256" key="2">
    <source>
        <dbReference type="ARBA" id="ARBA00022771"/>
    </source>
</evidence>
<reference evidence="5" key="1">
    <citation type="submission" date="2021-02" db="EMBL/GenBank/DDBJ databases">
        <authorList>
            <person name="Nowell W R."/>
        </authorList>
    </citation>
    <scope>NUCLEOTIDE SEQUENCE</scope>
</reference>
<keyword evidence="3" id="KW-0862">Zinc</keyword>
<keyword evidence="9" id="KW-1185">Reference proteome</keyword>
<dbReference type="Proteomes" id="UP000663866">
    <property type="component" value="Unassembled WGS sequence"/>
</dbReference>
<dbReference type="Gene3D" id="2.20.25.240">
    <property type="match status" value="1"/>
</dbReference>
<gene>
    <name evidence="6" type="ORF">BYL167_LOCUS13491</name>
    <name evidence="5" type="ORF">OVN521_LOCUS11527</name>
    <name evidence="7" type="ORF">SMN809_LOCUS20154</name>
    <name evidence="8" type="ORF">UXM345_LOCUS27281</name>
</gene>
<sequence length="174" mass="19970">MTEAFVTLTSEIQAKSPAISFINPNKGKPLLVADDYTFKLNKTTTSTNWICTINGCAAKVHADLNNGLMKTVGNHSHLPETENLRFRFVQRCYFHLLFLVLVLCQMQLTSAGNNYELHDLDIGDDLYETLPMQHHRLHRQNYRRASLRYHPHVLYKKASLRPIIGQNGKLTFTQ</sequence>
<dbReference type="Proteomes" id="UP000676336">
    <property type="component" value="Unassembled WGS sequence"/>
</dbReference>